<dbReference type="eggNOG" id="COG0720">
    <property type="taxonomic scope" value="Bacteria"/>
</dbReference>
<dbReference type="GO" id="GO:0070497">
    <property type="term" value="F:6-carboxytetrahydropterin synthase activity"/>
    <property type="evidence" value="ECO:0007669"/>
    <property type="project" value="UniProtKB-EC"/>
</dbReference>
<evidence type="ECO:0000256" key="7">
    <source>
        <dbReference type="ARBA" id="ARBA00048807"/>
    </source>
</evidence>
<dbReference type="Pfam" id="PF01242">
    <property type="entry name" value="PTPS"/>
    <property type="match status" value="1"/>
</dbReference>
<keyword evidence="8" id="KW-0671">Queuosine biosynthesis</keyword>
<proteinExistence type="inferred from homology"/>
<feature type="binding site" evidence="10">
    <location>
        <position position="40"/>
    </location>
    <ligand>
        <name>Zn(2+)</name>
        <dbReference type="ChEBI" id="CHEBI:29105"/>
    </ligand>
</feature>
<evidence type="ECO:0000313" key="11">
    <source>
        <dbReference type="EMBL" id="CBK68548.1"/>
    </source>
</evidence>
<name>D6D296_9BACE</name>
<evidence type="ECO:0000256" key="10">
    <source>
        <dbReference type="PIRSR" id="PIRSR006113-2"/>
    </source>
</evidence>
<dbReference type="GO" id="GO:0046872">
    <property type="term" value="F:metal ion binding"/>
    <property type="evidence" value="ECO:0007669"/>
    <property type="project" value="UniProtKB-KW"/>
</dbReference>
<comment type="pathway">
    <text evidence="1 8">Purine metabolism; 7-cyano-7-deazaguanine biosynthesis.</text>
</comment>
<protein>
    <recommendedName>
        <fullName evidence="3 8">6-carboxy-5,6,7,8-tetrahydropterin synthase</fullName>
        <ecNumber evidence="8">4.-.-.-</ecNumber>
    </recommendedName>
</protein>
<evidence type="ECO:0000256" key="4">
    <source>
        <dbReference type="ARBA" id="ARBA00022723"/>
    </source>
</evidence>
<reference evidence="11 12" key="1">
    <citation type="submission" date="2010-03" db="EMBL/GenBank/DDBJ databases">
        <title>The genome sequence of Bacteriodes xylanisolvens XB1A.</title>
        <authorList>
            <consortium name="metaHIT consortium -- http://www.metahit.eu/"/>
            <person name="Pajon A."/>
            <person name="Turner K."/>
            <person name="Parkhill J."/>
            <person name="Bernalier A."/>
        </authorList>
    </citation>
    <scope>NUCLEOTIDE SEQUENCE [LARGE SCALE GENOMIC DNA]</scope>
    <source>
        <strain evidence="11 12">XB1A</strain>
    </source>
</reference>
<dbReference type="KEGG" id="bxy:BXY_35630"/>
<feature type="active site" description="Charge relay system" evidence="9">
    <location>
        <position position="75"/>
    </location>
</feature>
<dbReference type="EC" id="4.-.-.-" evidence="8"/>
<dbReference type="HOGENOM" id="CLU_111016_6_0_10"/>
<feature type="binding site" evidence="10">
    <location>
        <position position="24"/>
    </location>
    <ligand>
        <name>Zn(2+)</name>
        <dbReference type="ChEBI" id="CHEBI:29105"/>
    </ligand>
</feature>
<dbReference type="UniPathway" id="UPA00391"/>
<dbReference type="GO" id="GO:0008616">
    <property type="term" value="P:tRNA queuosine(34) biosynthetic process"/>
    <property type="evidence" value="ECO:0007669"/>
    <property type="project" value="UniProtKB-KW"/>
</dbReference>
<comment type="cofactor">
    <cofactor evidence="8 10">
        <name>Zn(2+)</name>
        <dbReference type="ChEBI" id="CHEBI:29105"/>
    </cofactor>
    <text evidence="8 10">Binds 1 zinc ion per subunit.</text>
</comment>
<evidence type="ECO:0000256" key="8">
    <source>
        <dbReference type="PIRNR" id="PIRNR006113"/>
    </source>
</evidence>
<feature type="binding site" evidence="10">
    <location>
        <position position="38"/>
    </location>
    <ligand>
        <name>Zn(2+)</name>
        <dbReference type="ChEBI" id="CHEBI:29105"/>
    </ligand>
</feature>
<comment type="catalytic activity">
    <reaction evidence="7 8">
        <text>7,8-dihydroneopterin 3'-triphosphate + H2O = 6-carboxy-5,6,7,8-tetrahydropterin + triphosphate + acetaldehyde + 2 H(+)</text>
        <dbReference type="Rhea" id="RHEA:27966"/>
        <dbReference type="ChEBI" id="CHEBI:15343"/>
        <dbReference type="ChEBI" id="CHEBI:15377"/>
        <dbReference type="ChEBI" id="CHEBI:15378"/>
        <dbReference type="ChEBI" id="CHEBI:18036"/>
        <dbReference type="ChEBI" id="CHEBI:58462"/>
        <dbReference type="ChEBI" id="CHEBI:61032"/>
        <dbReference type="EC" id="4.1.2.50"/>
    </reaction>
</comment>
<evidence type="ECO:0000256" key="6">
    <source>
        <dbReference type="ARBA" id="ARBA00023239"/>
    </source>
</evidence>
<dbReference type="AlphaFoldDB" id="D6D296"/>
<keyword evidence="5 8" id="KW-0862">Zinc</keyword>
<dbReference type="PANTHER" id="PTHR12589:SF7">
    <property type="entry name" value="6-PYRUVOYL TETRAHYDROBIOPTERIN SYNTHASE"/>
    <property type="match status" value="1"/>
</dbReference>
<dbReference type="InterPro" id="IPR038418">
    <property type="entry name" value="6-PTP_synth/QueD_sf"/>
</dbReference>
<dbReference type="Proteomes" id="UP000008795">
    <property type="component" value="Chromosome"/>
</dbReference>
<dbReference type="PANTHER" id="PTHR12589">
    <property type="entry name" value="PYRUVOYL TETRAHYDROBIOPTERIN SYNTHASE"/>
    <property type="match status" value="1"/>
</dbReference>
<feature type="active site" description="Charge relay system" evidence="9">
    <location>
        <position position="109"/>
    </location>
</feature>
<evidence type="ECO:0000313" key="12">
    <source>
        <dbReference type="Proteomes" id="UP000008795"/>
    </source>
</evidence>
<feature type="active site" description="Proton acceptor" evidence="9">
    <location>
        <position position="34"/>
    </location>
</feature>
<dbReference type="FunFam" id="3.30.479.10:FF:000009">
    <property type="entry name" value="6-carboxy-5,6,7,8-tetrahydropterin synthase"/>
    <property type="match status" value="1"/>
</dbReference>
<keyword evidence="4 8" id="KW-0479">Metal-binding</keyword>
<dbReference type="PATRIC" id="fig|657309.4.peg.2409"/>
<sequence length="128" mass="14741">MRVTIKIHTLMFTVIKRMEISASHKLVLPYRSKCASLHGHNWIITVYCRSARLNSEGMVVDFTRIKEVVTEKLDHQNLNEVLPFNPTAENIARWVCKQIPQCYKVEVQESEGNIVIYEKDPVGAEGQE</sequence>
<dbReference type="InterPro" id="IPR007115">
    <property type="entry name" value="6-PTP_synth/QueD"/>
</dbReference>
<dbReference type="SUPFAM" id="SSF55620">
    <property type="entry name" value="Tetrahydrobiopterin biosynthesis enzymes-like"/>
    <property type="match status" value="1"/>
</dbReference>
<evidence type="ECO:0000256" key="5">
    <source>
        <dbReference type="ARBA" id="ARBA00022833"/>
    </source>
</evidence>
<dbReference type="EMBL" id="FP929033">
    <property type="protein sequence ID" value="CBK68548.1"/>
    <property type="molecule type" value="Genomic_DNA"/>
</dbReference>
<organism evidence="11 12">
    <name type="scientific">Bacteroides xylanisolvens XB1A</name>
    <dbReference type="NCBI Taxonomy" id="657309"/>
    <lineage>
        <taxon>Bacteria</taxon>
        <taxon>Pseudomonadati</taxon>
        <taxon>Bacteroidota</taxon>
        <taxon>Bacteroidia</taxon>
        <taxon>Bacteroidales</taxon>
        <taxon>Bacteroidaceae</taxon>
        <taxon>Bacteroides</taxon>
    </lineage>
</organism>
<gene>
    <name evidence="11" type="ORF">BXY_35630</name>
</gene>
<comment type="similarity">
    <text evidence="2 8">Belongs to the PTPS family. QueD subfamily.</text>
</comment>
<dbReference type="Gene3D" id="3.30.479.10">
    <property type="entry name" value="6-pyruvoyl tetrahydropterin synthase/QueD"/>
    <property type="match status" value="1"/>
</dbReference>
<reference evidence="11 12" key="2">
    <citation type="submission" date="2010-03" db="EMBL/GenBank/DDBJ databases">
        <authorList>
            <person name="Pajon A."/>
        </authorList>
    </citation>
    <scope>NUCLEOTIDE SEQUENCE [LARGE SCALE GENOMIC DNA]</scope>
    <source>
        <strain evidence="11 12">XB1A</strain>
    </source>
</reference>
<keyword evidence="6 8" id="KW-0456">Lyase</keyword>
<evidence type="ECO:0000256" key="1">
    <source>
        <dbReference type="ARBA" id="ARBA00005061"/>
    </source>
</evidence>
<evidence type="ECO:0000256" key="9">
    <source>
        <dbReference type="PIRSR" id="PIRSR006113-1"/>
    </source>
</evidence>
<accession>D6D296</accession>
<evidence type="ECO:0000256" key="2">
    <source>
        <dbReference type="ARBA" id="ARBA00008900"/>
    </source>
</evidence>
<dbReference type="PIRSF" id="PIRSF006113">
    <property type="entry name" value="PTP_synth"/>
    <property type="match status" value="1"/>
</dbReference>
<evidence type="ECO:0000256" key="3">
    <source>
        <dbReference type="ARBA" id="ARBA00018141"/>
    </source>
</evidence>